<sequence length="40" mass="4460">MRRLALFDLDGTLIDLRAAFRVWAVEFATDHQLGPGRSSG</sequence>
<name>A0ABW1NX30_9ACTN</name>
<evidence type="ECO:0008006" key="3">
    <source>
        <dbReference type="Google" id="ProtNLM"/>
    </source>
</evidence>
<dbReference type="RefSeq" id="WP_380763880.1">
    <property type="nucleotide sequence ID" value="NZ_JBHSRF010000156.1"/>
</dbReference>
<accession>A0ABW1NX30</accession>
<proteinExistence type="predicted"/>
<dbReference type="Proteomes" id="UP001596137">
    <property type="component" value="Unassembled WGS sequence"/>
</dbReference>
<reference evidence="2" key="1">
    <citation type="journal article" date="2019" name="Int. J. Syst. Evol. Microbiol.">
        <title>The Global Catalogue of Microorganisms (GCM) 10K type strain sequencing project: providing services to taxonomists for standard genome sequencing and annotation.</title>
        <authorList>
            <consortium name="The Broad Institute Genomics Platform"/>
            <consortium name="The Broad Institute Genome Sequencing Center for Infectious Disease"/>
            <person name="Wu L."/>
            <person name="Ma J."/>
        </authorList>
    </citation>
    <scope>NUCLEOTIDE SEQUENCE [LARGE SCALE GENOMIC DNA]</scope>
    <source>
        <strain evidence="2">JCM 30346</strain>
    </source>
</reference>
<gene>
    <name evidence="1" type="ORF">ACFP1K_40680</name>
</gene>
<evidence type="ECO:0000313" key="1">
    <source>
        <dbReference type="EMBL" id="MFC6087536.1"/>
    </source>
</evidence>
<dbReference type="InterPro" id="IPR036412">
    <property type="entry name" value="HAD-like_sf"/>
</dbReference>
<comment type="caution">
    <text evidence="1">The sequence shown here is derived from an EMBL/GenBank/DDBJ whole genome shotgun (WGS) entry which is preliminary data.</text>
</comment>
<keyword evidence="2" id="KW-1185">Reference proteome</keyword>
<dbReference type="SUPFAM" id="SSF56784">
    <property type="entry name" value="HAD-like"/>
    <property type="match status" value="1"/>
</dbReference>
<protein>
    <recommendedName>
        <fullName evidence="3">HAD family hydrolase</fullName>
    </recommendedName>
</protein>
<organism evidence="1 2">
    <name type="scientific">Sphaerisporangium aureirubrum</name>
    <dbReference type="NCBI Taxonomy" id="1544736"/>
    <lineage>
        <taxon>Bacteria</taxon>
        <taxon>Bacillati</taxon>
        <taxon>Actinomycetota</taxon>
        <taxon>Actinomycetes</taxon>
        <taxon>Streptosporangiales</taxon>
        <taxon>Streptosporangiaceae</taxon>
        <taxon>Sphaerisporangium</taxon>
    </lineage>
</organism>
<evidence type="ECO:0000313" key="2">
    <source>
        <dbReference type="Proteomes" id="UP001596137"/>
    </source>
</evidence>
<dbReference type="EMBL" id="JBHSRF010000156">
    <property type="protein sequence ID" value="MFC6087536.1"/>
    <property type="molecule type" value="Genomic_DNA"/>
</dbReference>